<keyword evidence="2" id="KW-1185">Reference proteome</keyword>
<name>A0A7W3T0Q1_9ACTN</name>
<evidence type="ECO:0000313" key="2">
    <source>
        <dbReference type="Proteomes" id="UP000530234"/>
    </source>
</evidence>
<gene>
    <name evidence="1" type="ORF">FOE67_04130</name>
</gene>
<sequence length="199" mass="21919">MSKWAAGFDLPDEQWMVLDAHERGAAKAAARVVAERGGKENKAYARLLLPEFREICDQGVRLSAGPMAVMVPTIPLERRPLIPVIAYVAPQLPPEAGRSMEAVKEVVGVTHPYHTKPPELTEVELPLGPACRLQEVVSEGEGPDGRPTLREQICWFVLPEQFPDDVLEFTVFWSDLASGPVVEEMAERMAASLGLREVP</sequence>
<dbReference type="RefSeq" id="WP_182660508.1">
    <property type="nucleotide sequence ID" value="NZ_VKHS01000047.1"/>
</dbReference>
<protein>
    <submittedName>
        <fullName evidence="1">Uncharacterized protein</fullName>
    </submittedName>
</protein>
<dbReference type="AlphaFoldDB" id="A0A7W3T0Q1"/>
<proteinExistence type="predicted"/>
<evidence type="ECO:0000313" key="1">
    <source>
        <dbReference type="EMBL" id="MBB0228718.1"/>
    </source>
</evidence>
<comment type="caution">
    <text evidence="1">The sequence shown here is derived from an EMBL/GenBank/DDBJ whole genome shotgun (WGS) entry which is preliminary data.</text>
</comment>
<accession>A0A7W3T0Q1</accession>
<reference evidence="2" key="1">
    <citation type="submission" date="2019-10" db="EMBL/GenBank/DDBJ databases">
        <title>Streptomyces sp. nov., a novel actinobacterium isolated from alkaline environment.</title>
        <authorList>
            <person name="Golinska P."/>
        </authorList>
    </citation>
    <scope>NUCLEOTIDE SEQUENCE [LARGE SCALE GENOMIC DNA]</scope>
    <source>
        <strain evidence="2">DSM 42108</strain>
    </source>
</reference>
<organism evidence="1 2">
    <name type="scientific">Streptomyces calidiresistens</name>
    <dbReference type="NCBI Taxonomy" id="1485586"/>
    <lineage>
        <taxon>Bacteria</taxon>
        <taxon>Bacillati</taxon>
        <taxon>Actinomycetota</taxon>
        <taxon>Actinomycetes</taxon>
        <taxon>Kitasatosporales</taxon>
        <taxon>Streptomycetaceae</taxon>
        <taxon>Streptomyces</taxon>
    </lineage>
</organism>
<dbReference type="Proteomes" id="UP000530234">
    <property type="component" value="Unassembled WGS sequence"/>
</dbReference>
<dbReference type="EMBL" id="VKHS01000047">
    <property type="protein sequence ID" value="MBB0228718.1"/>
    <property type="molecule type" value="Genomic_DNA"/>
</dbReference>